<dbReference type="SMART" id="SM00862">
    <property type="entry name" value="Trans_reg_C"/>
    <property type="match status" value="1"/>
</dbReference>
<dbReference type="Proteomes" id="UP000509568">
    <property type="component" value="Chromosome"/>
</dbReference>
<organism evidence="4 5">
    <name type="scientific">Pseudomonas eucalypticola</name>
    <dbReference type="NCBI Taxonomy" id="2599595"/>
    <lineage>
        <taxon>Bacteria</taxon>
        <taxon>Pseudomonadati</taxon>
        <taxon>Pseudomonadota</taxon>
        <taxon>Gammaproteobacteria</taxon>
        <taxon>Pseudomonadales</taxon>
        <taxon>Pseudomonadaceae</taxon>
        <taxon>Pseudomonas</taxon>
    </lineage>
</organism>
<feature type="DNA-binding region" description="OmpR/PhoB-type" evidence="2">
    <location>
        <begin position="1"/>
        <end position="94"/>
    </location>
</feature>
<dbReference type="GO" id="GO:0003677">
    <property type="term" value="F:DNA binding"/>
    <property type="evidence" value="ECO:0007669"/>
    <property type="project" value="UniProtKB-UniRule"/>
</dbReference>
<dbReference type="InterPro" id="IPR001867">
    <property type="entry name" value="OmpR/PhoB-type_DNA-bd"/>
</dbReference>
<dbReference type="Pfam" id="PF00486">
    <property type="entry name" value="Trans_reg_C"/>
    <property type="match status" value="1"/>
</dbReference>
<sequence length="156" mass="17200">MIRIGSATVSLARREVVVHGTAVPLGARAFDVLEALLVSANRVVSKQALLDAAWPDVIVEENNLAVQVHTLRKYLGLDRKVLETVPNKGYRLNLETLDTPPGVLELTYVESLGLVSRVQGKHAMKCFIDALLSKVAEFESHNVRFQIDLPEHLVVP</sequence>
<dbReference type="RefSeq" id="WP_158154863.1">
    <property type="nucleotide sequence ID" value="NZ_CP056030.1"/>
</dbReference>
<dbReference type="AlphaFoldDB" id="A0A7D5D6H0"/>
<dbReference type="InterPro" id="IPR036388">
    <property type="entry name" value="WH-like_DNA-bd_sf"/>
</dbReference>
<feature type="domain" description="OmpR/PhoB-type" evidence="3">
    <location>
        <begin position="1"/>
        <end position="94"/>
    </location>
</feature>
<dbReference type="CDD" id="cd00383">
    <property type="entry name" value="trans_reg_C"/>
    <property type="match status" value="1"/>
</dbReference>
<name>A0A7D5D6H0_9PSED</name>
<dbReference type="KEGG" id="pez:HWQ56_12045"/>
<evidence type="ECO:0000256" key="1">
    <source>
        <dbReference type="ARBA" id="ARBA00023125"/>
    </source>
</evidence>
<reference evidence="4 5" key="1">
    <citation type="submission" date="2020-06" db="EMBL/GenBank/DDBJ databases">
        <title>Pseudomonas eucalypticola sp. nov., an endophyte of Eucalyptus dunnii leaves with biocontrol ability of eucalyptus leaf blight.</title>
        <authorList>
            <person name="Liu Y."/>
            <person name="Song Z."/>
            <person name="Zeng H."/>
            <person name="Lu M."/>
            <person name="Wang X."/>
            <person name="Lian X."/>
            <person name="Zhang Q."/>
        </authorList>
    </citation>
    <scope>NUCLEOTIDE SEQUENCE [LARGE SCALE GENOMIC DNA]</scope>
    <source>
        <strain evidence="4 5">NP-1</strain>
    </source>
</reference>
<gene>
    <name evidence="4" type="ORF">HWQ56_12045</name>
</gene>
<evidence type="ECO:0000256" key="2">
    <source>
        <dbReference type="PROSITE-ProRule" id="PRU01091"/>
    </source>
</evidence>
<dbReference type="GO" id="GO:0006355">
    <property type="term" value="P:regulation of DNA-templated transcription"/>
    <property type="evidence" value="ECO:0007669"/>
    <property type="project" value="InterPro"/>
</dbReference>
<dbReference type="PROSITE" id="PS51755">
    <property type="entry name" value="OMPR_PHOB"/>
    <property type="match status" value="1"/>
</dbReference>
<protein>
    <submittedName>
        <fullName evidence="4">Winged helix-turn-helix transcriptional regulator</fullName>
    </submittedName>
</protein>
<dbReference type="GO" id="GO:0000160">
    <property type="term" value="P:phosphorelay signal transduction system"/>
    <property type="evidence" value="ECO:0007669"/>
    <property type="project" value="InterPro"/>
</dbReference>
<evidence type="ECO:0000313" key="5">
    <source>
        <dbReference type="Proteomes" id="UP000509568"/>
    </source>
</evidence>
<proteinExistence type="predicted"/>
<keyword evidence="1 2" id="KW-0238">DNA-binding</keyword>
<dbReference type="SUPFAM" id="SSF46894">
    <property type="entry name" value="C-terminal effector domain of the bipartite response regulators"/>
    <property type="match status" value="1"/>
</dbReference>
<keyword evidence="5" id="KW-1185">Reference proteome</keyword>
<accession>A0A7D5D6H0</accession>
<evidence type="ECO:0000313" key="4">
    <source>
        <dbReference type="EMBL" id="QKZ04474.1"/>
    </source>
</evidence>
<dbReference type="Gene3D" id="1.10.10.10">
    <property type="entry name" value="Winged helix-like DNA-binding domain superfamily/Winged helix DNA-binding domain"/>
    <property type="match status" value="1"/>
</dbReference>
<dbReference type="EMBL" id="CP056030">
    <property type="protein sequence ID" value="QKZ04474.1"/>
    <property type="molecule type" value="Genomic_DNA"/>
</dbReference>
<dbReference type="InterPro" id="IPR016032">
    <property type="entry name" value="Sig_transdc_resp-reg_C-effctor"/>
</dbReference>
<evidence type="ECO:0000259" key="3">
    <source>
        <dbReference type="PROSITE" id="PS51755"/>
    </source>
</evidence>